<evidence type="ECO:0000313" key="2">
    <source>
        <dbReference type="EMBL" id="QKR00641.1"/>
    </source>
</evidence>
<keyword evidence="3" id="KW-1185">Reference proteome</keyword>
<dbReference type="Gene3D" id="2.60.40.790">
    <property type="match status" value="1"/>
</dbReference>
<accession>A0A6N0NZS9</accession>
<organism evidence="2 3">
    <name type="scientific">Metallosphaera tengchongensis</name>
    <dbReference type="NCBI Taxonomy" id="1532350"/>
    <lineage>
        <taxon>Archaea</taxon>
        <taxon>Thermoproteota</taxon>
        <taxon>Thermoprotei</taxon>
        <taxon>Sulfolobales</taxon>
        <taxon>Sulfolobaceae</taxon>
        <taxon>Metallosphaera</taxon>
    </lineage>
</organism>
<dbReference type="RefSeq" id="WP_174631846.1">
    <property type="nucleotide sequence ID" value="NZ_CP049074.1"/>
</dbReference>
<dbReference type="Proteomes" id="UP000509301">
    <property type="component" value="Chromosome"/>
</dbReference>
<evidence type="ECO:0000256" key="1">
    <source>
        <dbReference type="SAM" id="MobiDB-lite"/>
    </source>
</evidence>
<dbReference type="EMBL" id="CP049074">
    <property type="protein sequence ID" value="QKR00641.1"/>
    <property type="molecule type" value="Genomic_DNA"/>
</dbReference>
<name>A0A6N0NZS9_9CREN</name>
<sequence length="182" mass="20562">MFWRKKDKKEKENRKIQDDEPTREIRVDPDSTEFHEFDELFDNLTRLTEEMFKTVMDPNSGFTTYTRRVTMGPDGKPRVEEFVNGTPVGQVLQEGDAEVPDVEVVESGDKVIATVEVQGSSKEQVKATLKNNVKLIVETKGGRTEVNLPGPVEPLSAKLNNGVLVCTFKKNYSNSEQVIKVE</sequence>
<dbReference type="OrthoDB" id="34683at2157"/>
<proteinExistence type="predicted"/>
<dbReference type="AlphaFoldDB" id="A0A6N0NZS9"/>
<dbReference type="CDD" id="cd00298">
    <property type="entry name" value="ACD_sHsps_p23-like"/>
    <property type="match status" value="1"/>
</dbReference>
<dbReference type="GeneID" id="55642242"/>
<evidence type="ECO:0000313" key="3">
    <source>
        <dbReference type="Proteomes" id="UP000509301"/>
    </source>
</evidence>
<protein>
    <submittedName>
        <fullName evidence="2">Hsp20/alpha crystallin family protein</fullName>
    </submittedName>
</protein>
<dbReference type="InterPro" id="IPR008978">
    <property type="entry name" value="HSP20-like_chaperone"/>
</dbReference>
<reference evidence="2 3" key="1">
    <citation type="submission" date="2020-02" db="EMBL/GenBank/DDBJ databases">
        <title>Comparative genome analysis reveals the metabolism and evolution of the thermophilic archaeal genus Metallosphaera.</title>
        <authorList>
            <person name="Jiang C."/>
        </authorList>
    </citation>
    <scope>NUCLEOTIDE SEQUENCE [LARGE SCALE GENOMIC DNA]</scope>
    <source>
        <strain evidence="2 3">Ric-A</strain>
    </source>
</reference>
<feature type="compositionally biased region" description="Basic and acidic residues" evidence="1">
    <location>
        <begin position="9"/>
        <end position="27"/>
    </location>
</feature>
<feature type="region of interest" description="Disordered" evidence="1">
    <location>
        <begin position="1"/>
        <end position="27"/>
    </location>
</feature>
<dbReference type="KEGG" id="mten:GWK48_09820"/>
<gene>
    <name evidence="2" type="ORF">GWK48_09820</name>
</gene>
<dbReference type="SUPFAM" id="SSF49764">
    <property type="entry name" value="HSP20-like chaperones"/>
    <property type="match status" value="1"/>
</dbReference>